<name>A0A812LAU4_9DINO</name>
<dbReference type="InterPro" id="IPR042099">
    <property type="entry name" value="ANL_N_sf"/>
</dbReference>
<dbReference type="PANTHER" id="PTHR45527:SF1">
    <property type="entry name" value="FATTY ACID SYNTHASE"/>
    <property type="match status" value="1"/>
</dbReference>
<dbReference type="Pfam" id="PF13193">
    <property type="entry name" value="AMP-binding_C"/>
    <property type="match status" value="1"/>
</dbReference>
<dbReference type="EMBL" id="CAJNDS010000876">
    <property type="protein sequence ID" value="CAE7238700.1"/>
    <property type="molecule type" value="Genomic_DNA"/>
</dbReference>
<dbReference type="SUPFAM" id="SSF56801">
    <property type="entry name" value="Acetyl-CoA synthetase-like"/>
    <property type="match status" value="1"/>
</dbReference>
<dbReference type="Proteomes" id="UP000604046">
    <property type="component" value="Unassembled WGS sequence"/>
</dbReference>
<keyword evidence="1" id="KW-0472">Membrane</keyword>
<comment type="caution">
    <text evidence="3">The sequence shown here is derived from an EMBL/GenBank/DDBJ whole genome shotgun (WGS) entry which is preliminary data.</text>
</comment>
<gene>
    <name evidence="3" type="primary">grsB</name>
    <name evidence="3" type="ORF">SNAT2548_LOCUS10514</name>
</gene>
<evidence type="ECO:0000259" key="2">
    <source>
        <dbReference type="Pfam" id="PF13193"/>
    </source>
</evidence>
<sequence length="578" mass="65166">FVETESFGRLYATGDLGRWTQGVLEVIGRIDRQLKVNGVRVEPEEVESALLKYIIRDGDPEPQKDHVRPVARAGVVATSSPQQLVAFVTLREGIHLQVADLHKHCESLLAPAYLPKQIVILRTGMPSLPNGKINFAELKAMADELILEAPKTVLDSLGQMRSMSKWALLENEMIHRCYAFWMVGVLLDHYAMCAMITDPSDPSRSLPSCTALASSKVAPWSEALIRSIGNDQDLFGFIMLGAYQDSRRGKRLRLSWIDLYILGIYLFMAMPLPQVCNGLTAGFAYPTETWQAKVGSMKTDGWDQAYMEQADVTSGHRWYLLMIVQAKMFVALCDLARIPAWAQVCIAALWSCMGPMYGGDVCQAGLGPDAKFLLTWLLDSCWMWIRWVEWYATFYVFCFHYLRPIVAWLSQRLPKGPTWACLATASSMLLGMFMALFHYPSVVLESGENTRWLILELAATMLQPALFAMGTSYWTVNAGWWGNTTLGCYVVHFLFRDRMTELFRNLASLLSWDSTGLLLPAAMLLACFAFTSTVGPFGHYLLILPQLSWAYRKKKTGHQKRSSRKSRPLLCMLWKVLG</sequence>
<protein>
    <submittedName>
        <fullName evidence="3">GrsB protein</fullName>
    </submittedName>
</protein>
<dbReference type="Gene3D" id="3.30.300.30">
    <property type="match status" value="1"/>
</dbReference>
<feature type="transmembrane region" description="Helical" evidence="1">
    <location>
        <begin position="390"/>
        <end position="409"/>
    </location>
</feature>
<keyword evidence="1" id="KW-0812">Transmembrane</keyword>
<feature type="non-terminal residue" evidence="3">
    <location>
        <position position="1"/>
    </location>
</feature>
<dbReference type="PANTHER" id="PTHR45527">
    <property type="entry name" value="NONRIBOSOMAL PEPTIDE SYNTHETASE"/>
    <property type="match status" value="1"/>
</dbReference>
<dbReference type="GO" id="GO:0043041">
    <property type="term" value="P:amino acid activation for nonribosomal peptide biosynthetic process"/>
    <property type="evidence" value="ECO:0007669"/>
    <property type="project" value="TreeGrafter"/>
</dbReference>
<organism evidence="3 4">
    <name type="scientific">Symbiodinium natans</name>
    <dbReference type="NCBI Taxonomy" id="878477"/>
    <lineage>
        <taxon>Eukaryota</taxon>
        <taxon>Sar</taxon>
        <taxon>Alveolata</taxon>
        <taxon>Dinophyceae</taxon>
        <taxon>Suessiales</taxon>
        <taxon>Symbiodiniaceae</taxon>
        <taxon>Symbiodinium</taxon>
    </lineage>
</organism>
<keyword evidence="1" id="KW-1133">Transmembrane helix</keyword>
<dbReference type="GO" id="GO:0005737">
    <property type="term" value="C:cytoplasm"/>
    <property type="evidence" value="ECO:0007669"/>
    <property type="project" value="TreeGrafter"/>
</dbReference>
<feature type="transmembrane region" description="Helical" evidence="1">
    <location>
        <begin position="421"/>
        <end position="440"/>
    </location>
</feature>
<accession>A0A812LAU4</accession>
<dbReference type="Gene3D" id="3.40.50.12780">
    <property type="entry name" value="N-terminal domain of ligase-like"/>
    <property type="match status" value="1"/>
</dbReference>
<evidence type="ECO:0000256" key="1">
    <source>
        <dbReference type="SAM" id="Phobius"/>
    </source>
</evidence>
<feature type="transmembrane region" description="Helical" evidence="1">
    <location>
        <begin position="515"/>
        <end position="544"/>
    </location>
</feature>
<dbReference type="AlphaFoldDB" id="A0A812LAU4"/>
<feature type="transmembrane region" description="Helical" evidence="1">
    <location>
        <begin position="478"/>
        <end position="495"/>
    </location>
</feature>
<proteinExistence type="predicted"/>
<dbReference type="OrthoDB" id="416786at2759"/>
<feature type="domain" description="AMP-binding enzyme C-terminal" evidence="2">
    <location>
        <begin position="69"/>
        <end position="132"/>
    </location>
</feature>
<dbReference type="InterPro" id="IPR045851">
    <property type="entry name" value="AMP-bd_C_sf"/>
</dbReference>
<evidence type="ECO:0000313" key="3">
    <source>
        <dbReference type="EMBL" id="CAE7238700.1"/>
    </source>
</evidence>
<dbReference type="InterPro" id="IPR025110">
    <property type="entry name" value="AMP-bd_C"/>
</dbReference>
<keyword evidence="4" id="KW-1185">Reference proteome</keyword>
<reference evidence="3" key="1">
    <citation type="submission" date="2021-02" db="EMBL/GenBank/DDBJ databases">
        <authorList>
            <person name="Dougan E. K."/>
            <person name="Rhodes N."/>
            <person name="Thang M."/>
            <person name="Chan C."/>
        </authorList>
    </citation>
    <scope>NUCLEOTIDE SEQUENCE</scope>
</reference>
<dbReference type="GO" id="GO:0044550">
    <property type="term" value="P:secondary metabolite biosynthetic process"/>
    <property type="evidence" value="ECO:0007669"/>
    <property type="project" value="TreeGrafter"/>
</dbReference>
<evidence type="ECO:0000313" key="4">
    <source>
        <dbReference type="Proteomes" id="UP000604046"/>
    </source>
</evidence>
<dbReference type="GO" id="GO:0031177">
    <property type="term" value="F:phosphopantetheine binding"/>
    <property type="evidence" value="ECO:0007669"/>
    <property type="project" value="TreeGrafter"/>
</dbReference>